<name>A0ABT3EYK4_9BACI</name>
<dbReference type="RefSeq" id="WP_264462814.1">
    <property type="nucleotide sequence ID" value="NZ_JAOXJG010000026.1"/>
</dbReference>
<reference evidence="1" key="1">
    <citation type="submission" date="2022-10" db="EMBL/GenBank/DDBJ databases">
        <title>De novo draft assembly of the Pseudomonas pretiosus genome isolated from the plants rhizorohere.</title>
        <authorList>
            <person name="Robas M."/>
            <person name="Fernandez V.M."/>
            <person name="Provanza A."/>
            <person name="Jimenez P.A."/>
        </authorList>
    </citation>
    <scope>NUCLEOTIDE SEQUENCE</scope>
    <source>
        <strain evidence="1">SAICEU11T</strain>
    </source>
</reference>
<protein>
    <submittedName>
        <fullName evidence="1">Uncharacterized protein</fullName>
    </submittedName>
</protein>
<evidence type="ECO:0000313" key="2">
    <source>
        <dbReference type="Proteomes" id="UP001060566"/>
    </source>
</evidence>
<comment type="caution">
    <text evidence="1">The sequence shown here is derived from an EMBL/GenBank/DDBJ whole genome shotgun (WGS) entry which is preliminary data.</text>
</comment>
<dbReference type="GeneID" id="301200770"/>
<organism evidence="1 2">
    <name type="scientific">Bacillus pretiosus</name>
    <dbReference type="NCBI Taxonomy" id="2983392"/>
    <lineage>
        <taxon>Bacteria</taxon>
        <taxon>Bacillati</taxon>
        <taxon>Bacillota</taxon>
        <taxon>Bacilli</taxon>
        <taxon>Bacillales</taxon>
        <taxon>Bacillaceae</taxon>
        <taxon>Bacillus</taxon>
    </lineage>
</organism>
<sequence length="93" mass="10829">MNINVKTKDEELKLCSGDIVAIRRSGLVKLQYYMATGEDYLINMRCGSHRYKRNQLNSKKALLRAIDEDSNVTLVKIYSRDEWEMNLIEKGTK</sequence>
<gene>
    <name evidence="1" type="ORF">NGM45_23065</name>
</gene>
<proteinExistence type="predicted"/>
<evidence type="ECO:0000313" key="1">
    <source>
        <dbReference type="EMBL" id="MCW1241909.1"/>
    </source>
</evidence>
<accession>A0ABT3EYK4</accession>
<keyword evidence="2" id="KW-1185">Reference proteome</keyword>
<dbReference type="EMBL" id="JAOXJG010000026">
    <property type="protein sequence ID" value="MCW1241909.1"/>
    <property type="molecule type" value="Genomic_DNA"/>
</dbReference>
<dbReference type="Proteomes" id="UP001060566">
    <property type="component" value="Unassembled WGS sequence"/>
</dbReference>